<evidence type="ECO:0000313" key="3">
    <source>
        <dbReference type="Proteomes" id="UP001148018"/>
    </source>
</evidence>
<dbReference type="EMBL" id="JANIIK010000034">
    <property type="protein sequence ID" value="KAJ3614634.1"/>
    <property type="molecule type" value="Genomic_DNA"/>
</dbReference>
<name>A0A9Q0IXC5_9TELE</name>
<sequence>MNRTVNEQKNTEKAVSKQKNNEKPVNEQKSSEKPINEENNSGNQVSKQKSSEKPVSAEYTNICVDVQQRMRDRLTTASSVTGGIGSDEVPEEDLYTNVDFASCATEQHQNGA</sequence>
<organism evidence="2 3">
    <name type="scientific">Muraenolepis orangiensis</name>
    <name type="common">Patagonian moray cod</name>
    <dbReference type="NCBI Taxonomy" id="630683"/>
    <lineage>
        <taxon>Eukaryota</taxon>
        <taxon>Metazoa</taxon>
        <taxon>Chordata</taxon>
        <taxon>Craniata</taxon>
        <taxon>Vertebrata</taxon>
        <taxon>Euteleostomi</taxon>
        <taxon>Actinopterygii</taxon>
        <taxon>Neopterygii</taxon>
        <taxon>Teleostei</taxon>
        <taxon>Neoteleostei</taxon>
        <taxon>Acanthomorphata</taxon>
        <taxon>Zeiogadaria</taxon>
        <taxon>Gadariae</taxon>
        <taxon>Gadiformes</taxon>
        <taxon>Muraenolepidoidei</taxon>
        <taxon>Muraenolepididae</taxon>
        <taxon>Muraenolepis</taxon>
    </lineage>
</organism>
<feature type="non-terminal residue" evidence="2">
    <location>
        <position position="1"/>
    </location>
</feature>
<proteinExistence type="predicted"/>
<feature type="region of interest" description="Disordered" evidence="1">
    <location>
        <begin position="1"/>
        <end position="58"/>
    </location>
</feature>
<accession>A0A9Q0IXC5</accession>
<dbReference type="Proteomes" id="UP001148018">
    <property type="component" value="Unassembled WGS sequence"/>
</dbReference>
<keyword evidence="3" id="KW-1185">Reference proteome</keyword>
<comment type="caution">
    <text evidence="2">The sequence shown here is derived from an EMBL/GenBank/DDBJ whole genome shotgun (WGS) entry which is preliminary data.</text>
</comment>
<feature type="compositionally biased region" description="Polar residues" evidence="1">
    <location>
        <begin position="37"/>
        <end position="48"/>
    </location>
</feature>
<gene>
    <name evidence="2" type="ORF">NHX12_018205</name>
</gene>
<evidence type="ECO:0000256" key="1">
    <source>
        <dbReference type="SAM" id="MobiDB-lite"/>
    </source>
</evidence>
<reference evidence="2" key="1">
    <citation type="submission" date="2022-07" db="EMBL/GenBank/DDBJ databases">
        <title>Chromosome-level genome of Muraenolepis orangiensis.</title>
        <authorList>
            <person name="Kim J."/>
        </authorList>
    </citation>
    <scope>NUCLEOTIDE SEQUENCE</scope>
    <source>
        <strain evidence="2">KU_S4_2022</strain>
        <tissue evidence="2">Muscle</tissue>
    </source>
</reference>
<dbReference type="AlphaFoldDB" id="A0A9Q0IXC5"/>
<feature type="compositionally biased region" description="Basic and acidic residues" evidence="1">
    <location>
        <begin position="9"/>
        <end position="36"/>
    </location>
</feature>
<protein>
    <submittedName>
        <fullName evidence="2">Uncharacterized protein</fullName>
    </submittedName>
</protein>
<evidence type="ECO:0000313" key="2">
    <source>
        <dbReference type="EMBL" id="KAJ3614634.1"/>
    </source>
</evidence>